<gene>
    <name evidence="4" type="ORF">Sspor_51780</name>
</gene>
<keyword evidence="1" id="KW-0479">Metal-binding</keyword>
<keyword evidence="2" id="KW-0378">Hydrolase</keyword>
<evidence type="ECO:0000259" key="3">
    <source>
        <dbReference type="PROSITE" id="PS51677"/>
    </source>
</evidence>
<organism evidence="4 5">
    <name type="scientific">Streptomyces spororaveus</name>
    <dbReference type="NCBI Taxonomy" id="284039"/>
    <lineage>
        <taxon>Bacteria</taxon>
        <taxon>Bacillati</taxon>
        <taxon>Actinomycetota</taxon>
        <taxon>Actinomycetes</taxon>
        <taxon>Kitasatosporales</taxon>
        <taxon>Streptomycetaceae</taxon>
        <taxon>Streptomyces</taxon>
    </lineage>
</organism>
<dbReference type="RefSeq" id="WP_202201158.1">
    <property type="nucleotide sequence ID" value="NZ_BAAATO010000008.1"/>
</dbReference>
<dbReference type="CDD" id="cd10917">
    <property type="entry name" value="CE4_NodB_like_6s_7s"/>
    <property type="match status" value="1"/>
</dbReference>
<feature type="domain" description="NodB homology" evidence="3">
    <location>
        <begin position="151"/>
        <end position="332"/>
    </location>
</feature>
<dbReference type="PROSITE" id="PS51677">
    <property type="entry name" value="NODB"/>
    <property type="match status" value="1"/>
</dbReference>
<proteinExistence type="predicted"/>
<dbReference type="PANTHER" id="PTHR10587:SF133">
    <property type="entry name" value="CHITIN DEACETYLASE 1-RELATED"/>
    <property type="match status" value="1"/>
</dbReference>
<dbReference type="InterPro" id="IPR011330">
    <property type="entry name" value="Glyco_hydro/deAcase_b/a-brl"/>
</dbReference>
<dbReference type="Pfam" id="PF01522">
    <property type="entry name" value="Polysacc_deac_1"/>
    <property type="match status" value="1"/>
</dbReference>
<dbReference type="InterPro" id="IPR050248">
    <property type="entry name" value="Polysacc_deacetylase_ArnD"/>
</dbReference>
<evidence type="ECO:0000256" key="1">
    <source>
        <dbReference type="ARBA" id="ARBA00022723"/>
    </source>
</evidence>
<protein>
    <recommendedName>
        <fullName evidence="3">NodB homology domain-containing protein</fullName>
    </recommendedName>
</protein>
<dbReference type="EMBL" id="BNED01000005">
    <property type="protein sequence ID" value="GHI79617.1"/>
    <property type="molecule type" value="Genomic_DNA"/>
</dbReference>
<evidence type="ECO:0000256" key="2">
    <source>
        <dbReference type="ARBA" id="ARBA00022801"/>
    </source>
</evidence>
<dbReference type="InterPro" id="IPR002509">
    <property type="entry name" value="NODB_dom"/>
</dbReference>
<dbReference type="Proteomes" id="UP000608522">
    <property type="component" value="Unassembled WGS sequence"/>
</dbReference>
<comment type="caution">
    <text evidence="4">The sequence shown here is derived from an EMBL/GenBank/DDBJ whole genome shotgun (WGS) entry which is preliminary data.</text>
</comment>
<evidence type="ECO:0000313" key="4">
    <source>
        <dbReference type="EMBL" id="GHI79617.1"/>
    </source>
</evidence>
<accession>A0ABQ3TGT3</accession>
<dbReference type="PANTHER" id="PTHR10587">
    <property type="entry name" value="GLYCOSYL TRANSFERASE-RELATED"/>
    <property type="match status" value="1"/>
</dbReference>
<dbReference type="SUPFAM" id="SSF88713">
    <property type="entry name" value="Glycoside hydrolase/deacetylase"/>
    <property type="match status" value="1"/>
</dbReference>
<name>A0ABQ3TGT3_9ACTN</name>
<reference evidence="5" key="1">
    <citation type="submission" date="2023-07" db="EMBL/GenBank/DDBJ databases">
        <title>Whole genome shotgun sequence of Streptomyces spororaveus NBRC 15456.</title>
        <authorList>
            <person name="Komaki H."/>
            <person name="Tamura T."/>
        </authorList>
    </citation>
    <scope>NUCLEOTIDE SEQUENCE [LARGE SCALE GENOMIC DNA]</scope>
    <source>
        <strain evidence="5">NBRC 15456</strain>
    </source>
</reference>
<sequence length="357" mass="38813">MLYSGISWSADGFTVDVIDEHGEQRRPTRRFGPRHTHELIGYLRGFEEEPAAVVDSTNGVLDGRMMAEGLTVYRADPQHLGERPVFSSVPAADIAAAALRGLGALTRLQRDRGTQTGREGDLVESARGSEQALAEWTRRGTCVSRGSGERREISLTFDDGPQPPYTGQVLDVLQRYDVPATFFCTGMYASAYPEYLARMREEGHGIANHTWSHPMLFELTRPQLVEQLDRTNEAIAAATGGRAPTLFRPPYGSRTPETLGWLAEAGLTTVLWDVAPDDWAMPGAGTIATSVVEQARPGSIVLLHDSGGDRSQTVAALAPMIEGLLERGFRIVPVEQQLGAHAPVPAPALVGGRRCMR</sequence>
<keyword evidence="5" id="KW-1185">Reference proteome</keyword>
<evidence type="ECO:0000313" key="5">
    <source>
        <dbReference type="Proteomes" id="UP000608522"/>
    </source>
</evidence>
<dbReference type="Gene3D" id="3.20.20.370">
    <property type="entry name" value="Glycoside hydrolase/deacetylase"/>
    <property type="match status" value="1"/>
</dbReference>